<accession>A0ABZ2JZB8</accession>
<feature type="domain" description="DUF2169" evidence="1">
    <location>
        <begin position="22"/>
        <end position="300"/>
    </location>
</feature>
<protein>
    <submittedName>
        <fullName evidence="2">DUF2169 domain-containing protein</fullName>
    </submittedName>
</protein>
<evidence type="ECO:0000259" key="1">
    <source>
        <dbReference type="Pfam" id="PF09937"/>
    </source>
</evidence>
<dbReference type="EMBL" id="CP089982">
    <property type="protein sequence ID" value="WXA90428.1"/>
    <property type="molecule type" value="Genomic_DNA"/>
</dbReference>
<dbReference type="RefSeq" id="WP_394841040.1">
    <property type="nucleotide sequence ID" value="NZ_CP089982.1"/>
</dbReference>
<name>A0ABZ2JZB8_9BACT</name>
<sequence>MNFVNNTPWQARFHFGSAGQEVNVASVVARATFQLVSPTMLVPANDPWPVFAAPIHTIFGTFPADSSPNRVGCDLIALGTATSRTPVTWLNARVRAGNFASEILVVGDRVWTKRGGTLAASAPRAFTEMPINWSRALGGTLLQDGQSVPDPLNPEGRGAYLTEMDAVDNPLPNLMDPCQPISSWDDRLLPVAWGPISNAPAWQMAAWLMERNRLRRPSPTEAECFQRAAECFMCAAPPRNLMQRLEIDDPVSIEFGDTVASFRVPRLALALDAEIGTERVTYPLTFSGLWILLDAKLVIFTLQTVFRYALRPYDVRTAILRETSPAINGG</sequence>
<reference evidence="2 3" key="1">
    <citation type="submission" date="2021-12" db="EMBL/GenBank/DDBJ databases">
        <title>Discovery of the Pendulisporaceae a myxobacterial family with distinct sporulation behavior and unique specialized metabolism.</title>
        <authorList>
            <person name="Garcia R."/>
            <person name="Popoff A."/>
            <person name="Bader C.D."/>
            <person name="Loehr J."/>
            <person name="Walesch S."/>
            <person name="Walt C."/>
            <person name="Boldt J."/>
            <person name="Bunk B."/>
            <person name="Haeckl F.J.F.P.J."/>
            <person name="Gunesch A.P."/>
            <person name="Birkelbach J."/>
            <person name="Nuebel U."/>
            <person name="Pietschmann T."/>
            <person name="Bach T."/>
            <person name="Mueller R."/>
        </authorList>
    </citation>
    <scope>NUCLEOTIDE SEQUENCE [LARGE SCALE GENOMIC DNA]</scope>
    <source>
        <strain evidence="2 3">MSr12523</strain>
    </source>
</reference>
<gene>
    <name evidence="2" type="ORF">LZC95_28685</name>
</gene>
<evidence type="ECO:0000313" key="3">
    <source>
        <dbReference type="Proteomes" id="UP001379533"/>
    </source>
</evidence>
<dbReference type="Pfam" id="PF09937">
    <property type="entry name" value="DUF2169"/>
    <property type="match status" value="1"/>
</dbReference>
<evidence type="ECO:0000313" key="2">
    <source>
        <dbReference type="EMBL" id="WXA90428.1"/>
    </source>
</evidence>
<keyword evidence="3" id="KW-1185">Reference proteome</keyword>
<organism evidence="2 3">
    <name type="scientific">Pendulispora brunnea</name>
    <dbReference type="NCBI Taxonomy" id="2905690"/>
    <lineage>
        <taxon>Bacteria</taxon>
        <taxon>Pseudomonadati</taxon>
        <taxon>Myxococcota</taxon>
        <taxon>Myxococcia</taxon>
        <taxon>Myxococcales</taxon>
        <taxon>Sorangiineae</taxon>
        <taxon>Pendulisporaceae</taxon>
        <taxon>Pendulispora</taxon>
    </lineage>
</organism>
<dbReference type="InterPro" id="IPR018683">
    <property type="entry name" value="DUF2169"/>
</dbReference>
<dbReference type="Proteomes" id="UP001379533">
    <property type="component" value="Chromosome"/>
</dbReference>
<proteinExistence type="predicted"/>